<dbReference type="GO" id="GO:0006954">
    <property type="term" value="P:inflammatory response"/>
    <property type="evidence" value="ECO:0007669"/>
    <property type="project" value="UniProtKB-KW"/>
</dbReference>
<keyword evidence="9 14" id="KW-1133">Transmembrane helix</keyword>
<dbReference type="AlphaFoldDB" id="A0A8C5B3J4"/>
<keyword evidence="6" id="KW-0732">Signal</keyword>
<evidence type="ECO:0000256" key="12">
    <source>
        <dbReference type="ARBA" id="ARBA00023180"/>
    </source>
</evidence>
<dbReference type="Gene3D" id="3.40.50.10140">
    <property type="entry name" value="Toll/interleukin-1 receptor homology (TIR) domain"/>
    <property type="match status" value="1"/>
</dbReference>
<evidence type="ECO:0000256" key="10">
    <source>
        <dbReference type="ARBA" id="ARBA00023136"/>
    </source>
</evidence>
<dbReference type="SMART" id="SM00369">
    <property type="entry name" value="LRR_TYP"/>
    <property type="match status" value="14"/>
</dbReference>
<comment type="subcellular location">
    <subcellularLocation>
        <location evidence="1">Membrane</location>
        <topology evidence="1">Single-pass type I membrane protein</topology>
    </subcellularLocation>
</comment>
<keyword evidence="8" id="KW-0391">Immunity</keyword>
<feature type="transmembrane region" description="Helical" evidence="14">
    <location>
        <begin position="761"/>
        <end position="778"/>
    </location>
</feature>
<proteinExistence type="inferred from homology"/>
<dbReference type="GeneTree" id="ENSGT00940000163999"/>
<evidence type="ECO:0000256" key="5">
    <source>
        <dbReference type="ARBA" id="ARBA00022692"/>
    </source>
</evidence>
<evidence type="ECO:0000256" key="8">
    <source>
        <dbReference type="ARBA" id="ARBA00022859"/>
    </source>
</evidence>
<dbReference type="Pfam" id="PF01582">
    <property type="entry name" value="TIR"/>
    <property type="match status" value="1"/>
</dbReference>
<keyword evidence="5 14" id="KW-0812">Transmembrane</keyword>
<evidence type="ECO:0000313" key="16">
    <source>
        <dbReference type="Ensembl" id="ENSGMOP00000040470.1"/>
    </source>
</evidence>
<evidence type="ECO:0000256" key="9">
    <source>
        <dbReference type="ARBA" id="ARBA00022989"/>
    </source>
</evidence>
<evidence type="ECO:0000256" key="11">
    <source>
        <dbReference type="ARBA" id="ARBA00023170"/>
    </source>
</evidence>
<evidence type="ECO:0000256" key="1">
    <source>
        <dbReference type="ARBA" id="ARBA00004479"/>
    </source>
</evidence>
<keyword evidence="12" id="KW-0325">Glycoprotein</keyword>
<dbReference type="SUPFAM" id="SSF52058">
    <property type="entry name" value="L domain-like"/>
    <property type="match status" value="3"/>
</dbReference>
<reference evidence="16" key="2">
    <citation type="submission" date="2025-09" db="UniProtKB">
        <authorList>
            <consortium name="Ensembl"/>
        </authorList>
    </citation>
    <scope>IDENTIFICATION</scope>
</reference>
<keyword evidence="13" id="KW-0395">Inflammatory response</keyword>
<dbReference type="GO" id="GO:0002224">
    <property type="term" value="P:toll-like receptor signaling pathway"/>
    <property type="evidence" value="ECO:0007669"/>
    <property type="project" value="TreeGrafter"/>
</dbReference>
<feature type="transmembrane region" description="Helical" evidence="14">
    <location>
        <begin position="6"/>
        <end position="28"/>
    </location>
</feature>
<dbReference type="SUPFAM" id="SSF52200">
    <property type="entry name" value="Toll/Interleukin receptor TIR domain"/>
    <property type="match status" value="1"/>
</dbReference>
<organism evidence="16 17">
    <name type="scientific">Gadus morhua</name>
    <name type="common">Atlantic cod</name>
    <dbReference type="NCBI Taxonomy" id="8049"/>
    <lineage>
        <taxon>Eukaryota</taxon>
        <taxon>Metazoa</taxon>
        <taxon>Chordata</taxon>
        <taxon>Craniata</taxon>
        <taxon>Vertebrata</taxon>
        <taxon>Euteleostomi</taxon>
        <taxon>Actinopterygii</taxon>
        <taxon>Neopterygii</taxon>
        <taxon>Teleostei</taxon>
        <taxon>Neoteleostei</taxon>
        <taxon>Acanthomorphata</taxon>
        <taxon>Zeiogadaria</taxon>
        <taxon>Gadariae</taxon>
        <taxon>Gadiformes</taxon>
        <taxon>Gadoidei</taxon>
        <taxon>Gadidae</taxon>
        <taxon>Gadus</taxon>
    </lineage>
</organism>
<dbReference type="InterPro" id="IPR003591">
    <property type="entry name" value="Leu-rich_rpt_typical-subtyp"/>
</dbReference>
<reference evidence="16" key="1">
    <citation type="submission" date="2025-08" db="UniProtKB">
        <authorList>
            <consortium name="Ensembl"/>
        </authorList>
    </citation>
    <scope>IDENTIFICATION</scope>
</reference>
<dbReference type="InterPro" id="IPR035897">
    <property type="entry name" value="Toll_tir_struct_dom_sf"/>
</dbReference>
<evidence type="ECO:0000256" key="13">
    <source>
        <dbReference type="ARBA" id="ARBA00023198"/>
    </source>
</evidence>
<dbReference type="OMA" id="SYERREC"/>
<evidence type="ECO:0000256" key="2">
    <source>
        <dbReference type="ARBA" id="ARBA00009634"/>
    </source>
</evidence>
<dbReference type="GO" id="GO:0005886">
    <property type="term" value="C:plasma membrane"/>
    <property type="evidence" value="ECO:0007669"/>
    <property type="project" value="TreeGrafter"/>
</dbReference>
<dbReference type="GO" id="GO:0045087">
    <property type="term" value="P:innate immune response"/>
    <property type="evidence" value="ECO:0007669"/>
    <property type="project" value="UniProtKB-KW"/>
</dbReference>
<dbReference type="PANTHER" id="PTHR24365:SF522">
    <property type="entry name" value="LOW QUALITY PROTEIN: TOLL-LIKE RECEPTOR 13-RELATED"/>
    <property type="match status" value="1"/>
</dbReference>
<keyword evidence="10 14" id="KW-0472">Membrane</keyword>
<dbReference type="InterPro" id="IPR032675">
    <property type="entry name" value="LRR_dom_sf"/>
</dbReference>
<evidence type="ECO:0000259" key="15">
    <source>
        <dbReference type="PROSITE" id="PS50104"/>
    </source>
</evidence>
<dbReference type="FunFam" id="3.40.50.10140:FF:000001">
    <property type="entry name" value="Toll-like receptor 2"/>
    <property type="match status" value="1"/>
</dbReference>
<evidence type="ECO:0000256" key="7">
    <source>
        <dbReference type="ARBA" id="ARBA00022737"/>
    </source>
</evidence>
<accession>A0A8C5B3J4</accession>
<sequence>MKTEIAMPLRGICFCSFGILYLFLNSYIRPTTGYVMKNCWVTQNAKADCRKFGFKVFPKDIPARVTKILLQGNNISKLNERDLENLPNLLYIDLSHNLISKIDSGSFVRQISLEVLHLENNKLRNIQEGMFDGLVHLTLLWLNFNQIQTVAPASFKSLSKLMILGLGHNKLHNLANILQHTPHLHSLIIAANEMSTFHSWELSNKSTELVTLDLSQNELMAFRLTADIFPNLTRLNLEDSIENGIVWEMNDTSYLSSVSELDISGVRSSLHGLQDVLETINSSLSYLKLNHVNNNLQALINISCKNPLLSGFEIRNNGIKHIRPDMLHLCTNLKLLDIGLNEITEISNKSFQSLRQLHTLIIHSNRLTSVPYAIRNTQISKLDLSCNNISVIDCDDFANMTGLKVLHLYKNHLSALKDCVFKDLVNLKELMLQNCSIDQLNGALKKNMPNLIHLSLLNNQLTVLDHGEFKALNSLQNLTLEGNKLNKLKNGTFFGLSSLTHLSLQSNEITEISNGAFADLKALKTLNLNCNHLKYASVERISYPPFVELSQLDTLLFTAQKKIHKRALPQNFLHGLTNLSVLDIRGNEFASLHPHTFNYTPNLNELILSQNDITDIPDNLFSPIQKLKSLWISQTNLRSLDFLLHANLTELEFLQVGKNVFSVIREPVMLSLTALNILDMKGNSFTCNCDNAWFLQWVISNKQTQVVDAYNFECNYPPNLKGRKLLEIGLSSCTVDMGFIFYISTACTVIMTIAVSFTHHFLQWHLVYAYYLMLAILYNSKNKDKRAHQYDAFVSYNANDEGWVLGELLPKLEDEQGWRLCLHHRDFQPGKPIMENITDAIYGSRKTICVVSRDYLESEWCSREIQVASFRLFDEQKDVLILVFLEEIPMQQLSPYYRMRWLLKRQTYLSWSHALAHPNLFWEKLRQALETREHPMVRSPFQHRVSRQLQSYERRECSERAFRRSFGKRSKE</sequence>
<dbReference type="FunFam" id="3.80.10.10:FF:000770">
    <property type="entry name" value="Uncharacterized protein"/>
    <property type="match status" value="1"/>
</dbReference>
<dbReference type="SMART" id="SM00365">
    <property type="entry name" value="LRR_SD22"/>
    <property type="match status" value="6"/>
</dbReference>
<dbReference type="Ensembl" id="ENSGMOT00000029182.1">
    <property type="protein sequence ID" value="ENSGMOP00000040470.1"/>
    <property type="gene ID" value="ENSGMOG00000023329.1"/>
</dbReference>
<protein>
    <submittedName>
        <fullName evidence="16">Toll-like receptor 13</fullName>
    </submittedName>
</protein>
<dbReference type="InterPro" id="IPR000157">
    <property type="entry name" value="TIR_dom"/>
</dbReference>
<evidence type="ECO:0000256" key="14">
    <source>
        <dbReference type="SAM" id="Phobius"/>
    </source>
</evidence>
<dbReference type="InterPro" id="IPR000483">
    <property type="entry name" value="Cys-rich_flank_reg_C"/>
</dbReference>
<dbReference type="PANTHER" id="PTHR24365">
    <property type="entry name" value="TOLL-LIKE RECEPTOR"/>
    <property type="match status" value="1"/>
</dbReference>
<keyword evidence="3" id="KW-0399">Innate immunity</keyword>
<dbReference type="PRINTS" id="PR01537">
    <property type="entry name" value="INTRLKN1R1F"/>
</dbReference>
<dbReference type="InterPro" id="IPR001611">
    <property type="entry name" value="Leu-rich_rpt"/>
</dbReference>
<evidence type="ECO:0000256" key="3">
    <source>
        <dbReference type="ARBA" id="ARBA00022588"/>
    </source>
</evidence>
<dbReference type="Gene3D" id="3.80.10.10">
    <property type="entry name" value="Ribonuclease Inhibitor"/>
    <property type="match status" value="4"/>
</dbReference>
<keyword evidence="17" id="KW-1185">Reference proteome</keyword>
<keyword evidence="7" id="KW-0677">Repeat</keyword>
<dbReference type="GO" id="GO:0038023">
    <property type="term" value="F:signaling receptor activity"/>
    <property type="evidence" value="ECO:0007669"/>
    <property type="project" value="TreeGrafter"/>
</dbReference>
<gene>
    <name evidence="16" type="primary">LOC115533310</name>
</gene>
<keyword evidence="4" id="KW-0433">Leucine-rich repeat</keyword>
<name>A0A8C5B3J4_GADMO</name>
<feature type="domain" description="TIR" evidence="15">
    <location>
        <begin position="788"/>
        <end position="929"/>
    </location>
</feature>
<dbReference type="PROSITE" id="PS51450">
    <property type="entry name" value="LRR"/>
    <property type="match status" value="4"/>
</dbReference>
<dbReference type="SMART" id="SM00082">
    <property type="entry name" value="LRRCT"/>
    <property type="match status" value="1"/>
</dbReference>
<dbReference type="SMART" id="SM00255">
    <property type="entry name" value="TIR"/>
    <property type="match status" value="1"/>
</dbReference>
<evidence type="ECO:0000313" key="17">
    <source>
        <dbReference type="Proteomes" id="UP000694546"/>
    </source>
</evidence>
<dbReference type="FunFam" id="3.80.10.10:FF:001164">
    <property type="entry name" value="GH01279p"/>
    <property type="match status" value="1"/>
</dbReference>
<evidence type="ECO:0000256" key="6">
    <source>
        <dbReference type="ARBA" id="ARBA00022729"/>
    </source>
</evidence>
<keyword evidence="11" id="KW-0675">Receptor</keyword>
<dbReference type="PROSITE" id="PS50104">
    <property type="entry name" value="TIR"/>
    <property type="match status" value="1"/>
</dbReference>
<dbReference type="Pfam" id="PF13855">
    <property type="entry name" value="LRR_8"/>
    <property type="match status" value="6"/>
</dbReference>
<comment type="similarity">
    <text evidence="2">Belongs to the Toll-like receptor family.</text>
</comment>
<dbReference type="Proteomes" id="UP000694546">
    <property type="component" value="Chromosome 20"/>
</dbReference>
<evidence type="ECO:0000256" key="4">
    <source>
        <dbReference type="ARBA" id="ARBA00022614"/>
    </source>
</evidence>
<feature type="transmembrane region" description="Helical" evidence="14">
    <location>
        <begin position="733"/>
        <end position="755"/>
    </location>
</feature>